<dbReference type="AlphaFoldDB" id="A0A7S3AZG2"/>
<reference evidence="3" key="1">
    <citation type="submission" date="2021-01" db="EMBL/GenBank/DDBJ databases">
        <authorList>
            <person name="Corre E."/>
            <person name="Pelletier E."/>
            <person name="Niang G."/>
            <person name="Scheremetjew M."/>
            <person name="Finn R."/>
            <person name="Kale V."/>
            <person name="Holt S."/>
            <person name="Cochrane G."/>
            <person name="Meng A."/>
            <person name="Brown T."/>
            <person name="Cohen L."/>
        </authorList>
    </citation>
    <scope>NUCLEOTIDE SEQUENCE</scope>
    <source>
        <strain evidence="3">CCMP281</strain>
    </source>
</reference>
<evidence type="ECO:0000313" key="3">
    <source>
        <dbReference type="EMBL" id="CAE0120250.1"/>
    </source>
</evidence>
<accession>A0A7S3AZG2</accession>
<keyword evidence="1" id="KW-0175">Coiled coil</keyword>
<feature type="coiled-coil region" evidence="1">
    <location>
        <begin position="317"/>
        <end position="344"/>
    </location>
</feature>
<feature type="compositionally biased region" description="Pro residues" evidence="2">
    <location>
        <begin position="27"/>
        <end position="45"/>
    </location>
</feature>
<proteinExistence type="predicted"/>
<feature type="region of interest" description="Disordered" evidence="2">
    <location>
        <begin position="18"/>
        <end position="47"/>
    </location>
</feature>
<evidence type="ECO:0000256" key="2">
    <source>
        <dbReference type="SAM" id="MobiDB-lite"/>
    </source>
</evidence>
<sequence>MALGVEWRDQIASIIHETERNLGVKSRPPPRPSVMPRPAPVPLEPQPARVQNSDLAAVLSAAESRPLPEVRPLPGVSLDPVRSTHTRLLESVKFELDVRGKHASAQLDAVREEMQTSMQATERKWMDIAKQMESSIASQVEAEAKLRAHSDSQLTALRDASSSSHHETVRMVSEFQQTAIDHSEVLRRLDADLTGFRQRIETRLAEESRRLTTAIEAQELSAKSAVTANETQMSSAHESRLAEMENALLQERDFRKVLERQISELRDSGGPMAAMEGMVDNAVAAAVESSGSSEKFVSLDEKVKECGRLIVRMGTELMEETKRRQSLEAELQELRMRLSGVEAVARSPLSSTPYQAPPQYAQPYPPNSVGTFSAHGWPGGAGVGDNETFGGVAPETWGGGMVDEAALGSYADGLYGAGEGSYGSGGGGLGGGASAPPFMSESMASTAPPMQMPGMAGGAGRVVETWDAGTQGAVDAKLRELVPSMRAAGTACAAAASVAAAAGGLPEGAGAQFGLHPRGGTSSLRISRQELDARVQQILGRHGQAPAGGDLSTPSSR</sequence>
<dbReference type="EMBL" id="HBHX01037648">
    <property type="protein sequence ID" value="CAE0120250.1"/>
    <property type="molecule type" value="Transcribed_RNA"/>
</dbReference>
<feature type="region of interest" description="Disordered" evidence="2">
    <location>
        <begin position="536"/>
        <end position="557"/>
    </location>
</feature>
<protein>
    <submittedName>
        <fullName evidence="3">Uncharacterized protein</fullName>
    </submittedName>
</protein>
<gene>
    <name evidence="3" type="ORF">HERI1096_LOCUS20951</name>
</gene>
<organism evidence="3">
    <name type="scientific">Haptolina ericina</name>
    <dbReference type="NCBI Taxonomy" id="156174"/>
    <lineage>
        <taxon>Eukaryota</taxon>
        <taxon>Haptista</taxon>
        <taxon>Haptophyta</taxon>
        <taxon>Prymnesiophyceae</taxon>
        <taxon>Prymnesiales</taxon>
        <taxon>Prymnesiaceae</taxon>
        <taxon>Haptolina</taxon>
    </lineage>
</organism>
<name>A0A7S3AZG2_9EUKA</name>
<evidence type="ECO:0000256" key="1">
    <source>
        <dbReference type="SAM" id="Coils"/>
    </source>
</evidence>